<protein>
    <submittedName>
        <fullName evidence="1">Uncharacterized protein</fullName>
    </submittedName>
</protein>
<organism evidence="1 2">
    <name type="scientific">Salinibacter ruber</name>
    <dbReference type="NCBI Taxonomy" id="146919"/>
    <lineage>
        <taxon>Bacteria</taxon>
        <taxon>Pseudomonadati</taxon>
        <taxon>Rhodothermota</taxon>
        <taxon>Rhodothermia</taxon>
        <taxon>Rhodothermales</taxon>
        <taxon>Salinibacteraceae</taxon>
        <taxon>Salinibacter</taxon>
    </lineage>
</organism>
<comment type="caution">
    <text evidence="1">The sequence shown here is derived from an EMBL/GenBank/DDBJ whole genome shotgun (WGS) entry which is preliminary data.</text>
</comment>
<reference evidence="1" key="1">
    <citation type="submission" date="2022-08" db="EMBL/GenBank/DDBJ databases">
        <title>Genomic Encyclopedia of Type Strains, Phase V (KMG-V): Genome sequencing to study the core and pangenomes of soil and plant-associated prokaryotes.</title>
        <authorList>
            <person name="Whitman W."/>
        </authorList>
    </citation>
    <scope>NUCLEOTIDE SEQUENCE</scope>
    <source>
        <strain evidence="1">SP3002</strain>
    </source>
</reference>
<dbReference type="EMBL" id="JANTZM010000008">
    <property type="protein sequence ID" value="MCS4157983.1"/>
    <property type="molecule type" value="Genomic_DNA"/>
</dbReference>
<dbReference type="AlphaFoldDB" id="A0AAW5P7X4"/>
<proteinExistence type="predicted"/>
<sequence length="122" mass="14569">MFLDDIKNQPYAVLHRICQWLGVREVEWPEYVNEKYNAAKVSQFPWLSKQIEWLTSMLHSYKLHQVVEYGKKLGLKEAIYSEGEDEIPKLSDEDRIQLIEEYNNDISFVEKVTGRDISCWRK</sequence>
<dbReference type="InterPro" id="IPR027417">
    <property type="entry name" value="P-loop_NTPase"/>
</dbReference>
<name>A0AAW5P7X4_9BACT</name>
<evidence type="ECO:0000313" key="1">
    <source>
        <dbReference type="EMBL" id="MCS4157983.1"/>
    </source>
</evidence>
<dbReference type="Proteomes" id="UP001155110">
    <property type="component" value="Unassembled WGS sequence"/>
</dbReference>
<gene>
    <name evidence="1" type="ORF">GGP99_001950</name>
</gene>
<accession>A0AAW5P7X4</accession>
<dbReference type="Gene3D" id="3.40.50.300">
    <property type="entry name" value="P-loop containing nucleotide triphosphate hydrolases"/>
    <property type="match status" value="1"/>
</dbReference>
<evidence type="ECO:0000313" key="2">
    <source>
        <dbReference type="Proteomes" id="UP001155110"/>
    </source>
</evidence>
<dbReference type="SUPFAM" id="SSF52540">
    <property type="entry name" value="P-loop containing nucleoside triphosphate hydrolases"/>
    <property type="match status" value="1"/>
</dbReference>